<feature type="domain" description="MEDS" evidence="1">
    <location>
        <begin position="8"/>
        <end position="151"/>
    </location>
</feature>
<dbReference type="OrthoDB" id="3748385at2"/>
<dbReference type="EMBL" id="QVNQ01000009">
    <property type="protein sequence ID" value="RFS82527.1"/>
    <property type="molecule type" value="Genomic_DNA"/>
</dbReference>
<keyword evidence="2" id="KW-0418">Kinase</keyword>
<accession>A0A372GB08</accession>
<evidence type="ECO:0000259" key="1">
    <source>
        <dbReference type="Pfam" id="PF14417"/>
    </source>
</evidence>
<evidence type="ECO:0000313" key="3">
    <source>
        <dbReference type="Proteomes" id="UP000262882"/>
    </source>
</evidence>
<gene>
    <name evidence="2" type="ORF">D0T12_27425</name>
</gene>
<dbReference type="Gene3D" id="3.30.565.10">
    <property type="entry name" value="Histidine kinase-like ATPase, C-terminal domain"/>
    <property type="match status" value="1"/>
</dbReference>
<evidence type="ECO:0000313" key="2">
    <source>
        <dbReference type="EMBL" id="RFS82527.1"/>
    </source>
</evidence>
<keyword evidence="3" id="KW-1185">Reference proteome</keyword>
<keyword evidence="2" id="KW-0808">Transferase</keyword>
<comment type="caution">
    <text evidence="2">The sequence shown here is derived from an EMBL/GenBank/DDBJ whole genome shotgun (WGS) entry which is preliminary data.</text>
</comment>
<dbReference type="Pfam" id="PF14417">
    <property type="entry name" value="MEDS"/>
    <property type="match status" value="1"/>
</dbReference>
<dbReference type="InterPro" id="IPR036890">
    <property type="entry name" value="HATPase_C_sf"/>
</dbReference>
<name>A0A372GB08_9ACTN</name>
<dbReference type="AlphaFoldDB" id="A0A372GB08"/>
<organism evidence="2 3">
    <name type="scientific">Actinomadura spongiicola</name>
    <dbReference type="NCBI Taxonomy" id="2303421"/>
    <lineage>
        <taxon>Bacteria</taxon>
        <taxon>Bacillati</taxon>
        <taxon>Actinomycetota</taxon>
        <taxon>Actinomycetes</taxon>
        <taxon>Streptosporangiales</taxon>
        <taxon>Thermomonosporaceae</taxon>
        <taxon>Actinomadura</taxon>
    </lineage>
</organism>
<dbReference type="GO" id="GO:0016301">
    <property type="term" value="F:kinase activity"/>
    <property type="evidence" value="ECO:0007669"/>
    <property type="project" value="UniProtKB-KW"/>
</dbReference>
<protein>
    <submittedName>
        <fullName evidence="2">Sensor histidine kinase</fullName>
    </submittedName>
</protein>
<dbReference type="InterPro" id="IPR047718">
    <property type="entry name" value="RsbA-like_anti_sig"/>
</dbReference>
<dbReference type="Proteomes" id="UP000262882">
    <property type="component" value="Unassembled WGS sequence"/>
</dbReference>
<reference evidence="2 3" key="1">
    <citation type="submission" date="2018-08" db="EMBL/GenBank/DDBJ databases">
        <title>Actinomadura spongicola sp. nov., isolated from marine sponge Leucetta chagosensis.</title>
        <authorList>
            <person name="Li L."/>
            <person name="Lin H.W."/>
        </authorList>
    </citation>
    <scope>NUCLEOTIDE SEQUENCE [LARGE SCALE GENOMIC DNA]</scope>
    <source>
        <strain evidence="2 3">LHW52907</strain>
    </source>
</reference>
<dbReference type="InterPro" id="IPR025847">
    <property type="entry name" value="MEDS_domain"/>
</dbReference>
<dbReference type="RefSeq" id="WP_117402941.1">
    <property type="nucleotide sequence ID" value="NZ_QVNQ01000009.1"/>
</dbReference>
<proteinExistence type="predicted"/>
<sequence length="315" mass="34496">MKRSAFVHQGCVYAGDEEFLRMAVPFVDEGLRRDEPVLVTTTPANLDLVRAALGRHARHVDYAETAFFGRRPPQRVAAFLGWRHRHPRAARVRILAEPVWTGRSARQVEAWECMESALNAVLADTGIHMICPYDARTVEPEIVRNAHRTHPHMVAGTDVSDSPGYVEPVSFVRGRETPLRDRPGDAVTLTFTGDLSRMRHAIVMESAMLGLAGEQLMTFAAAVSELLTGADGDALPSVALWARPGEVVCDIHLPATTSLDPFIGLHPPTLDPRPGDGLWLARQICDHLDVRPGGDGTTIRLHTPNVRVAEAGRGV</sequence>
<dbReference type="NCBIfam" id="NF041045">
    <property type="entry name" value="RsbA_anti_sig"/>
    <property type="match status" value="1"/>
</dbReference>